<feature type="domain" description="NFD4 C-terminal" evidence="8">
    <location>
        <begin position="331"/>
        <end position="489"/>
    </location>
</feature>
<feature type="domain" description="Nodulin-like" evidence="7">
    <location>
        <begin position="501"/>
        <end position="761"/>
    </location>
</feature>
<feature type="transmembrane region" description="Helical" evidence="6">
    <location>
        <begin position="54"/>
        <end position="71"/>
    </location>
</feature>
<evidence type="ECO:0000256" key="1">
    <source>
        <dbReference type="ARBA" id="ARBA00004141"/>
    </source>
</evidence>
<dbReference type="PANTHER" id="PTHR21576">
    <property type="entry name" value="UNCHARACTERIZED NODULIN-LIKE PROTEIN"/>
    <property type="match status" value="1"/>
</dbReference>
<reference evidence="10" key="1">
    <citation type="journal article" date="2019" name="Gigascience">
        <title>De novo genome assembly of the endangered Acer yangbiense, a plant species with extremely small populations endemic to Yunnan Province, China.</title>
        <authorList>
            <person name="Yang J."/>
            <person name="Wariss H.M."/>
            <person name="Tao L."/>
            <person name="Zhang R."/>
            <person name="Yun Q."/>
            <person name="Hollingsworth P."/>
            <person name="Dao Z."/>
            <person name="Luo G."/>
            <person name="Guo H."/>
            <person name="Ma Y."/>
            <person name="Sun W."/>
        </authorList>
    </citation>
    <scope>NUCLEOTIDE SEQUENCE [LARGE SCALE GENOMIC DNA]</scope>
    <source>
        <strain evidence="10">cv. Malutang</strain>
    </source>
</reference>
<keyword evidence="10" id="KW-1185">Reference proteome</keyword>
<feature type="transmembrane region" description="Helical" evidence="6">
    <location>
        <begin position="472"/>
        <end position="493"/>
    </location>
</feature>
<dbReference type="InterPro" id="IPR036259">
    <property type="entry name" value="MFS_trans_sf"/>
</dbReference>
<feature type="transmembrane region" description="Helical" evidence="6">
    <location>
        <begin position="188"/>
        <end position="209"/>
    </location>
</feature>
<evidence type="ECO:0000313" key="9">
    <source>
        <dbReference type="EMBL" id="TXG50400.1"/>
    </source>
</evidence>
<feature type="transmembrane region" description="Helical" evidence="6">
    <location>
        <begin position="425"/>
        <end position="452"/>
    </location>
</feature>
<feature type="domain" description="Nodulin-like" evidence="7">
    <location>
        <begin position="83"/>
        <end position="270"/>
    </location>
</feature>
<proteinExistence type="predicted"/>
<feature type="transmembrane region" description="Helical" evidence="6">
    <location>
        <begin position="828"/>
        <end position="849"/>
    </location>
</feature>
<sequence length="1004" mass="110574">MDSLNSKWIATVAGIWIQCSSGATYTFGIYSPTLKSTQNYDQSTLNTVSVFKDIGGNAGILAGLLYSLVTLNHHRRDNDQRCGLLRSFCGPWVVHLTGAILCFVGYFFMWAAVVGLIDRPPVALMCLFMFMAAQAQTFFNTANVVTGVKNFGDYGGTIVGILKGYLGLSGAVLIQVYDTIFKGNPSTFLLILALLPTFVSLLLMFLARIYETNSVDDKKHLNAFSAIALTMAACLMIIIILENIFTLPSWARIITFIFLLLLLASPLVIAYKAQMEDTKRLAFSQTLSTEQRISLLYNSEPAQDHQLAYHELPAGDDHKEDMKNIHEDQEDMNIQQAMCTANFWLLFIAMICGMGSGLATINNISQVGESLGYTTIEINSLVSLLSIWNFLGRFGAGYVSDIFLHKRGNWARPLFIAITQATLSIGHIIVGSGFPGNLCVGSIIVGICYGSQWSLMPTITSEIFGVGHMGTIYNTIGIASPVGSYIFSVRIIGSMEGLNSKWIATVASIWIQCSIGGSFTFSIYSPTLKSTQNYDQSTLSSVSLFKEIGGCTGVLAGLFYSFVTFDHHRCNAGRLRCFYGPWVVLLTGAILSFVGYFFMWASVVGLIQRPPVALMCLFMFTATFSTTFSITASLVTGVRNFPAHVGTIAGLLEGYLGLSGAILIQVYNTLFQGNPSNYLLFLAVFPTSMTLLLMYFVRIHDTDSEDDKKHLNALSIAALIMVAYFMILIISDNIFTMASWVRIVTFIFLLLLLIATPLGIAFKAQMDDTKRLSLTFPSERSNLSLVHDPEPPILAAYHKLPPGDTCQENDHDSTFNGDLKKDMNLQQAICTINFWLLFIAMVCGLGTGYVSDIFLRSRGLARPLFIAITQAALSVGHIVIASEFGMEVFEVVVHYGTTVHDVGTWDAEHISIVTLLHAMNEKNTGVDQVPSGDYFVFVLLLWCSEKVEVKTDNDLVELFRIDVHNFKEDPITRQCLLSPVSKSDPASKPNPTRITSHNPFSMIS</sequence>
<feature type="transmembrane region" description="Helical" evidence="6">
    <location>
        <begin position="253"/>
        <end position="271"/>
    </location>
</feature>
<evidence type="ECO:0000256" key="4">
    <source>
        <dbReference type="ARBA" id="ARBA00023136"/>
    </source>
</evidence>
<dbReference type="InterPro" id="IPR010658">
    <property type="entry name" value="Nodulin-like"/>
</dbReference>
<keyword evidence="2 6" id="KW-0812">Transmembrane</keyword>
<gene>
    <name evidence="9" type="ORF">EZV62_022924</name>
</gene>
<dbReference type="AlphaFoldDB" id="A0A5C7H039"/>
<feature type="transmembrane region" description="Helical" evidence="6">
    <location>
        <begin position="341"/>
        <end position="361"/>
    </location>
</feature>
<name>A0A5C7H039_9ROSI</name>
<feature type="transmembrane region" description="Helical" evidence="6">
    <location>
        <begin position="679"/>
        <end position="699"/>
    </location>
</feature>
<evidence type="ECO:0008006" key="11">
    <source>
        <dbReference type="Google" id="ProtNLM"/>
    </source>
</evidence>
<feature type="transmembrane region" description="Helical" evidence="6">
    <location>
        <begin position="647"/>
        <end position="667"/>
    </location>
</feature>
<dbReference type="Pfam" id="PF23262">
    <property type="entry name" value="NFD4_C"/>
    <property type="match status" value="1"/>
</dbReference>
<feature type="compositionally biased region" description="Polar residues" evidence="5">
    <location>
        <begin position="989"/>
        <end position="1004"/>
    </location>
</feature>
<protein>
    <recommendedName>
        <fullName evidence="11">Nodulin-like domain-containing protein</fullName>
    </recommendedName>
</protein>
<feature type="transmembrane region" description="Helical" evidence="6">
    <location>
        <begin position="711"/>
        <end position="731"/>
    </location>
</feature>
<feature type="domain" description="Nodulin-like" evidence="7">
    <location>
        <begin position="7"/>
        <end position="68"/>
    </location>
</feature>
<evidence type="ECO:0000256" key="2">
    <source>
        <dbReference type="ARBA" id="ARBA00022692"/>
    </source>
</evidence>
<organism evidence="9 10">
    <name type="scientific">Acer yangbiense</name>
    <dbReference type="NCBI Taxonomy" id="1000413"/>
    <lineage>
        <taxon>Eukaryota</taxon>
        <taxon>Viridiplantae</taxon>
        <taxon>Streptophyta</taxon>
        <taxon>Embryophyta</taxon>
        <taxon>Tracheophyta</taxon>
        <taxon>Spermatophyta</taxon>
        <taxon>Magnoliopsida</taxon>
        <taxon>eudicotyledons</taxon>
        <taxon>Gunneridae</taxon>
        <taxon>Pentapetalae</taxon>
        <taxon>rosids</taxon>
        <taxon>malvids</taxon>
        <taxon>Sapindales</taxon>
        <taxon>Sapindaceae</taxon>
        <taxon>Hippocastanoideae</taxon>
        <taxon>Acereae</taxon>
        <taxon>Acer</taxon>
    </lineage>
</organism>
<dbReference type="CDD" id="cd17354">
    <property type="entry name" value="MFS_Mch1p_like"/>
    <property type="match status" value="1"/>
</dbReference>
<accession>A0A5C7H039</accession>
<evidence type="ECO:0000313" key="10">
    <source>
        <dbReference type="Proteomes" id="UP000323000"/>
    </source>
</evidence>
<evidence type="ECO:0000259" key="7">
    <source>
        <dbReference type="Pfam" id="PF06813"/>
    </source>
</evidence>
<comment type="subcellular location">
    <subcellularLocation>
        <location evidence="1">Membrane</location>
        <topology evidence="1">Multi-pass membrane protein</topology>
    </subcellularLocation>
</comment>
<keyword evidence="3 6" id="KW-1133">Transmembrane helix</keyword>
<feature type="transmembrane region" description="Helical" evidence="6">
    <location>
        <begin position="577"/>
        <end position="600"/>
    </location>
</feature>
<dbReference type="GO" id="GO:0016020">
    <property type="term" value="C:membrane"/>
    <property type="evidence" value="ECO:0007669"/>
    <property type="project" value="UniProtKB-SubCell"/>
</dbReference>
<comment type="caution">
    <text evidence="9">The sequence shown here is derived from an EMBL/GenBank/DDBJ whole genome shotgun (WGS) entry which is preliminary data.</text>
</comment>
<dbReference type="InterPro" id="IPR056555">
    <property type="entry name" value="NFD4_C"/>
</dbReference>
<feature type="region of interest" description="Disordered" evidence="5">
    <location>
        <begin position="979"/>
        <end position="1004"/>
    </location>
</feature>
<evidence type="ECO:0000256" key="3">
    <source>
        <dbReference type="ARBA" id="ARBA00022989"/>
    </source>
</evidence>
<feature type="transmembrane region" description="Helical" evidence="6">
    <location>
        <begin position="154"/>
        <end position="176"/>
    </location>
</feature>
<dbReference type="OrthoDB" id="410267at2759"/>
<feature type="transmembrane region" description="Helical" evidence="6">
    <location>
        <begin position="122"/>
        <end position="142"/>
    </location>
</feature>
<evidence type="ECO:0000256" key="6">
    <source>
        <dbReference type="SAM" id="Phobius"/>
    </source>
</evidence>
<keyword evidence="4 6" id="KW-0472">Membrane</keyword>
<dbReference type="Gene3D" id="1.20.1250.20">
    <property type="entry name" value="MFS general substrate transporter like domains"/>
    <property type="match status" value="1"/>
</dbReference>
<feature type="transmembrane region" description="Helical" evidence="6">
    <location>
        <begin position="381"/>
        <end position="404"/>
    </location>
</feature>
<dbReference type="Pfam" id="PF06813">
    <property type="entry name" value="Nodulin-like"/>
    <property type="match status" value="3"/>
</dbReference>
<feature type="transmembrane region" description="Helical" evidence="6">
    <location>
        <begin position="544"/>
        <end position="565"/>
    </location>
</feature>
<dbReference type="EMBL" id="VAHF01000011">
    <property type="protein sequence ID" value="TXG50400.1"/>
    <property type="molecule type" value="Genomic_DNA"/>
</dbReference>
<feature type="transmembrane region" description="Helical" evidence="6">
    <location>
        <begin position="743"/>
        <end position="762"/>
    </location>
</feature>
<feature type="transmembrane region" description="Helical" evidence="6">
    <location>
        <begin position="502"/>
        <end position="524"/>
    </location>
</feature>
<dbReference type="SUPFAM" id="SSF103473">
    <property type="entry name" value="MFS general substrate transporter"/>
    <property type="match status" value="3"/>
</dbReference>
<feature type="transmembrane region" description="Helical" evidence="6">
    <location>
        <begin position="612"/>
        <end position="635"/>
    </location>
</feature>
<evidence type="ECO:0000256" key="5">
    <source>
        <dbReference type="SAM" id="MobiDB-lite"/>
    </source>
</evidence>
<feature type="transmembrane region" description="Helical" evidence="6">
    <location>
        <begin position="92"/>
        <end position="116"/>
    </location>
</feature>
<evidence type="ECO:0000259" key="8">
    <source>
        <dbReference type="Pfam" id="PF23262"/>
    </source>
</evidence>
<dbReference type="Proteomes" id="UP000323000">
    <property type="component" value="Chromosome 11"/>
</dbReference>
<dbReference type="PANTHER" id="PTHR21576:SF22">
    <property type="entry name" value="F25A4.25 PROTEIN"/>
    <property type="match status" value="1"/>
</dbReference>
<feature type="transmembrane region" description="Helical" evidence="6">
    <location>
        <begin position="221"/>
        <end position="241"/>
    </location>
</feature>